<feature type="compositionally biased region" description="Acidic residues" evidence="1">
    <location>
        <begin position="845"/>
        <end position="855"/>
    </location>
</feature>
<feature type="compositionally biased region" description="Low complexity" evidence="1">
    <location>
        <begin position="151"/>
        <end position="169"/>
    </location>
</feature>
<evidence type="ECO:0000259" key="2">
    <source>
        <dbReference type="Pfam" id="PF08550"/>
    </source>
</evidence>
<protein>
    <submittedName>
        <fullName evidence="3">DUF1752-domain-containing protein</fullName>
    </submittedName>
</protein>
<feature type="compositionally biased region" description="Polar residues" evidence="1">
    <location>
        <begin position="365"/>
        <end position="374"/>
    </location>
</feature>
<reference evidence="3" key="1">
    <citation type="submission" date="2020-05" db="EMBL/GenBank/DDBJ databases">
        <title>Mycena genomes resolve the evolution of fungal bioluminescence.</title>
        <authorList>
            <person name="Tsai I.J."/>
        </authorList>
    </citation>
    <scope>NUCLEOTIDE SEQUENCE</scope>
    <source>
        <strain evidence="3">160909Yilan</strain>
    </source>
</reference>
<dbReference type="Pfam" id="PF08550">
    <property type="entry name" value="GATA_AreA"/>
    <property type="match status" value="1"/>
</dbReference>
<evidence type="ECO:0000313" key="3">
    <source>
        <dbReference type="EMBL" id="KAF7354775.1"/>
    </source>
</evidence>
<feature type="region of interest" description="Disordered" evidence="1">
    <location>
        <begin position="62"/>
        <end position="98"/>
    </location>
</feature>
<feature type="compositionally biased region" description="Low complexity" evidence="1">
    <location>
        <begin position="679"/>
        <end position="697"/>
    </location>
</feature>
<comment type="caution">
    <text evidence="3">The sequence shown here is derived from an EMBL/GenBank/DDBJ whole genome shotgun (WGS) entry which is preliminary data.</text>
</comment>
<dbReference type="AlphaFoldDB" id="A0A8H7CYB3"/>
<feature type="compositionally biased region" description="Low complexity" evidence="1">
    <location>
        <begin position="742"/>
        <end position="753"/>
    </location>
</feature>
<dbReference type="InterPro" id="IPR013860">
    <property type="entry name" value="AreA_GATA"/>
</dbReference>
<dbReference type="PANTHER" id="PTHR28014">
    <property type="entry name" value="NEGATIVE REGULATOR OF RAS-CAMP PATHWAY"/>
    <property type="match status" value="1"/>
</dbReference>
<dbReference type="GO" id="GO:0006808">
    <property type="term" value="P:regulation of nitrogen utilization"/>
    <property type="evidence" value="ECO:0007669"/>
    <property type="project" value="TreeGrafter"/>
</dbReference>
<dbReference type="OrthoDB" id="515401at2759"/>
<feature type="region of interest" description="Disordered" evidence="1">
    <location>
        <begin position="137"/>
        <end position="172"/>
    </location>
</feature>
<feature type="compositionally biased region" description="Polar residues" evidence="1">
    <location>
        <begin position="423"/>
        <end position="432"/>
    </location>
</feature>
<feature type="compositionally biased region" description="Basic and acidic residues" evidence="1">
    <location>
        <begin position="856"/>
        <end position="874"/>
    </location>
</feature>
<feature type="compositionally biased region" description="Acidic residues" evidence="1">
    <location>
        <begin position="529"/>
        <end position="542"/>
    </location>
</feature>
<feature type="compositionally biased region" description="Acidic residues" evidence="1">
    <location>
        <begin position="549"/>
        <end position="573"/>
    </location>
</feature>
<feature type="compositionally biased region" description="Low complexity" evidence="1">
    <location>
        <begin position="79"/>
        <end position="98"/>
    </location>
</feature>
<dbReference type="GO" id="GO:0031930">
    <property type="term" value="P:mitochondria-nucleus signaling pathway"/>
    <property type="evidence" value="ECO:0007669"/>
    <property type="project" value="TreeGrafter"/>
</dbReference>
<feature type="compositionally biased region" description="Low complexity" evidence="1">
    <location>
        <begin position="391"/>
        <end position="403"/>
    </location>
</feature>
<evidence type="ECO:0000256" key="1">
    <source>
        <dbReference type="SAM" id="MobiDB-lite"/>
    </source>
</evidence>
<feature type="region of interest" description="Disordered" evidence="1">
    <location>
        <begin position="186"/>
        <end position="264"/>
    </location>
</feature>
<feature type="region of interest" description="Disordered" evidence="1">
    <location>
        <begin position="817"/>
        <end position="895"/>
    </location>
</feature>
<dbReference type="GO" id="GO:0000122">
    <property type="term" value="P:negative regulation of transcription by RNA polymerase II"/>
    <property type="evidence" value="ECO:0007669"/>
    <property type="project" value="TreeGrafter"/>
</dbReference>
<feature type="region of interest" description="Disordered" evidence="1">
    <location>
        <begin position="315"/>
        <end position="654"/>
    </location>
</feature>
<feature type="compositionally biased region" description="Pro residues" evidence="1">
    <location>
        <begin position="190"/>
        <end position="200"/>
    </location>
</feature>
<dbReference type="PANTHER" id="PTHR28014:SF1">
    <property type="entry name" value="NEGATIVE REGULATOR OF RAS-CAMP PATHWAY"/>
    <property type="match status" value="1"/>
</dbReference>
<feature type="region of interest" description="Disordered" evidence="1">
    <location>
        <begin position="672"/>
        <end position="796"/>
    </location>
</feature>
<dbReference type="GO" id="GO:0005737">
    <property type="term" value="C:cytoplasm"/>
    <property type="evidence" value="ECO:0007669"/>
    <property type="project" value="TreeGrafter"/>
</dbReference>
<proteinExistence type="predicted"/>
<gene>
    <name evidence="3" type="ORF">MSAN_01391700</name>
</gene>
<feature type="compositionally biased region" description="Polar residues" evidence="1">
    <location>
        <begin position="603"/>
        <end position="614"/>
    </location>
</feature>
<feature type="compositionally biased region" description="Low complexity" evidence="1">
    <location>
        <begin position="450"/>
        <end position="460"/>
    </location>
</feature>
<feature type="compositionally biased region" description="Basic residues" evidence="1">
    <location>
        <begin position="476"/>
        <end position="487"/>
    </location>
</feature>
<feature type="compositionally biased region" description="Basic and acidic residues" evidence="1">
    <location>
        <begin position="317"/>
        <end position="330"/>
    </location>
</feature>
<feature type="domain" description="Nitrogen regulatory protein areA GATA-like" evidence="2">
    <location>
        <begin position="25"/>
        <end position="49"/>
    </location>
</feature>
<accession>A0A8H7CYB3</accession>
<sequence length="963" mass="103031">MGTSPVPVLVVLPPDVLDSQDALQLWSVFSKCKNSLQNGQRLEYISWRLAFRDLAQKRRLLHGPWPPTPESICSESDDSSNTKSSSSDSSNSSSSAATSPFFRIVPRKPMAMPVRPAGRIICDMVNPGLTQKLPQFQKDAKKDQAYPTPNSSDSSDSASSSAVSIAVESPTVQQHLPEVPKLVVLTPTPNLTPHPTPPATPLLGASAPPAAPRTLGPLIPPTPSPPESTRREPPGPILLPLSATRGMGSPAFTPHDPAVPQSAYAPQSTHLLPLGGRDLVSVPGSSAVAAKTNTGSKFLLGRARRREREFSQLLTVKRNDGSDSSRERDQVQTTFVHGSERGLGNARGRGRGQARIGGRRSSSSDEQIAPQQQHKPPSEAKKPEQPPPAPQSSHPKQQQQQSKMPRSISAPYLGGLGLGLEMTPNTESQANGRQPAAPAPADAEDARSVSSLATSASNARTRARGKQPARSALRSQHSRSRSRKGGTRTKDGRQFGVFGITSNLPSNIDAGVQLVEQTMTRRTKVQMMSDEEDEWSDEDDESAVGAESGDGEEVEQETEQDDEEGWEDEESESVENAVTTNSKAPPPSLQQQPAPHLGHSRNHSTGAPTASTDLRQLPTRPHRSVGHLPALANAGAAPVKHHPTTSDQNARTDRALKATMSATTISSAMLEAQRGPRLQQQSVAEQYRQQQQQLQQQNGVGAVPALRPRPGGFGGLGLHMSSARPPSSTGGAELSPIPPTPATAVQQQQQQPAARRDLPPPAAPPSPRQQKPQQQHPDPPPPPRRPGMQLARWGRAGSPSQWLVLVGLCWSQPPTLEARRHKTGGTSAGVGRSGGYRPKGPPAEMEYDDDDEESDADGRGKSKVSESVAHERLRNFLSRAKTGSTTNADAAEAERRRLFEEAGDVPWVTATAPNQHNVPPDHAAQPPPLNRSMTTVPVEFPYNLPPACTPVDAAHDSQADAPQ</sequence>
<keyword evidence="4" id="KW-1185">Reference proteome</keyword>
<feature type="region of interest" description="Disordered" evidence="1">
    <location>
        <begin position="910"/>
        <end position="936"/>
    </location>
</feature>
<dbReference type="EMBL" id="JACAZH010000011">
    <property type="protein sequence ID" value="KAF7354775.1"/>
    <property type="molecule type" value="Genomic_DNA"/>
</dbReference>
<name>A0A8H7CYB3_9AGAR</name>
<evidence type="ECO:0000313" key="4">
    <source>
        <dbReference type="Proteomes" id="UP000623467"/>
    </source>
</evidence>
<dbReference type="Proteomes" id="UP000623467">
    <property type="component" value="Unassembled WGS sequence"/>
</dbReference>
<organism evidence="3 4">
    <name type="scientific">Mycena sanguinolenta</name>
    <dbReference type="NCBI Taxonomy" id="230812"/>
    <lineage>
        <taxon>Eukaryota</taxon>
        <taxon>Fungi</taxon>
        <taxon>Dikarya</taxon>
        <taxon>Basidiomycota</taxon>
        <taxon>Agaricomycotina</taxon>
        <taxon>Agaricomycetes</taxon>
        <taxon>Agaricomycetidae</taxon>
        <taxon>Agaricales</taxon>
        <taxon>Marasmiineae</taxon>
        <taxon>Mycenaceae</taxon>
        <taxon>Mycena</taxon>
    </lineage>
</organism>
<dbReference type="InterPro" id="IPR053043">
    <property type="entry name" value="Ras-cAMP_regulatory"/>
</dbReference>